<comment type="caution">
    <text evidence="5">The sequence shown here is derived from an EMBL/GenBank/DDBJ whole genome shotgun (WGS) entry which is preliminary data.</text>
</comment>
<gene>
    <name evidence="5" type="primary">dprA</name>
    <name evidence="5" type="ORF">H7C18_18140</name>
</gene>
<evidence type="ECO:0000313" key="5">
    <source>
        <dbReference type="EMBL" id="MBB6732838.1"/>
    </source>
</evidence>
<dbReference type="InterPro" id="IPR057666">
    <property type="entry name" value="DrpA_SLOG"/>
</dbReference>
<feature type="domain" description="DprA winged helix" evidence="4">
    <location>
        <begin position="314"/>
        <end position="372"/>
    </location>
</feature>
<dbReference type="RefSeq" id="WP_185130506.1">
    <property type="nucleotide sequence ID" value="NZ_JACJVO010000022.1"/>
</dbReference>
<accession>A0A7X0SMP6</accession>
<name>A0A7X0SMP6_9BACL</name>
<organism evidence="5 6">
    <name type="scientific">Cohnella zeiphila</name>
    <dbReference type="NCBI Taxonomy" id="2761120"/>
    <lineage>
        <taxon>Bacteria</taxon>
        <taxon>Bacillati</taxon>
        <taxon>Bacillota</taxon>
        <taxon>Bacilli</taxon>
        <taxon>Bacillales</taxon>
        <taxon>Paenibacillaceae</taxon>
        <taxon>Cohnella</taxon>
    </lineage>
</organism>
<protein>
    <submittedName>
        <fullName evidence="5">DNA-protecting protein DprA</fullName>
    </submittedName>
</protein>
<dbReference type="Pfam" id="PF02481">
    <property type="entry name" value="DNA_processg_A"/>
    <property type="match status" value="1"/>
</dbReference>
<keyword evidence="6" id="KW-1185">Reference proteome</keyword>
<dbReference type="NCBIfam" id="TIGR00732">
    <property type="entry name" value="dprA"/>
    <property type="match status" value="1"/>
</dbReference>
<dbReference type="PANTHER" id="PTHR43022">
    <property type="entry name" value="PROTEIN SMF"/>
    <property type="match status" value="1"/>
</dbReference>
<evidence type="ECO:0000259" key="4">
    <source>
        <dbReference type="Pfam" id="PF17782"/>
    </source>
</evidence>
<evidence type="ECO:0000259" key="3">
    <source>
        <dbReference type="Pfam" id="PF02481"/>
    </source>
</evidence>
<dbReference type="PANTHER" id="PTHR43022:SF1">
    <property type="entry name" value="PROTEIN SMF"/>
    <property type="match status" value="1"/>
</dbReference>
<comment type="similarity">
    <text evidence="1">Belongs to the DprA/Smf family.</text>
</comment>
<dbReference type="InterPro" id="IPR036388">
    <property type="entry name" value="WH-like_DNA-bd_sf"/>
</dbReference>
<dbReference type="Proteomes" id="UP000564644">
    <property type="component" value="Unassembled WGS sequence"/>
</dbReference>
<feature type="domain" description="Smf/DprA SLOG" evidence="3">
    <location>
        <begin position="82"/>
        <end position="291"/>
    </location>
</feature>
<dbReference type="Pfam" id="PF17782">
    <property type="entry name" value="WHD_DprA"/>
    <property type="match status" value="1"/>
</dbReference>
<evidence type="ECO:0000256" key="2">
    <source>
        <dbReference type="SAM" id="MobiDB-lite"/>
    </source>
</evidence>
<dbReference type="EMBL" id="JACJVO010000022">
    <property type="protein sequence ID" value="MBB6732838.1"/>
    <property type="molecule type" value="Genomic_DNA"/>
</dbReference>
<dbReference type="Gene3D" id="1.10.10.10">
    <property type="entry name" value="Winged helix-like DNA-binding domain superfamily/Winged helix DNA-binding domain"/>
    <property type="match status" value="1"/>
</dbReference>
<evidence type="ECO:0000256" key="1">
    <source>
        <dbReference type="ARBA" id="ARBA00006525"/>
    </source>
</evidence>
<reference evidence="5 6" key="1">
    <citation type="submission" date="2020-08" db="EMBL/GenBank/DDBJ databases">
        <title>Cohnella phylogeny.</title>
        <authorList>
            <person name="Dunlap C."/>
        </authorList>
    </citation>
    <scope>NUCLEOTIDE SEQUENCE [LARGE SCALE GENOMIC DNA]</scope>
    <source>
        <strain evidence="5 6">CBP 2801</strain>
    </source>
</reference>
<dbReference type="InterPro" id="IPR041614">
    <property type="entry name" value="DprA_WH"/>
</dbReference>
<dbReference type="GO" id="GO:0009294">
    <property type="term" value="P:DNA-mediated transformation"/>
    <property type="evidence" value="ECO:0007669"/>
    <property type="project" value="InterPro"/>
</dbReference>
<dbReference type="SUPFAM" id="SSF102405">
    <property type="entry name" value="MCP/YpsA-like"/>
    <property type="match status" value="1"/>
</dbReference>
<proteinExistence type="inferred from homology"/>
<evidence type="ECO:0000313" key="6">
    <source>
        <dbReference type="Proteomes" id="UP000564644"/>
    </source>
</evidence>
<sequence>MAQEWSLDEVLIGLHEAEGVGWKTIKRIMAGGGLAEALDRRERDWREFGLNVRQRENLVRRLRPESMEAAWRKRSRAGVFAVTRRDPRYPFLLKQSPDQPPWVLYCIGRPELLTDRPAVAFVGTRLATAYGLRVAEDLAAACAERGLAVVSGMAKGIDGAAHRGAVNRAGGTIAVLASPADAPYPAENRALYRKISETGLIVSEMPLGTQLARGHFVLRNRIIAGLSLGTVVVEAGDSSGALITAKCTIDANRELFVVPGPITSPRSSGALDLLRQGAKAVMRIDDILLEFQHVLPPEILREGSREAPPGRLRKPDPAGANLTPDEARLYDLLLERPLSIDELSARSGLTFGLLHSVLLSLQIKRRIHQQPGSVYTVL</sequence>
<dbReference type="AlphaFoldDB" id="A0A7X0SMP6"/>
<dbReference type="Gene3D" id="3.40.50.450">
    <property type="match status" value="1"/>
</dbReference>
<dbReference type="InterPro" id="IPR003488">
    <property type="entry name" value="DprA"/>
</dbReference>
<feature type="region of interest" description="Disordered" evidence="2">
    <location>
        <begin position="300"/>
        <end position="323"/>
    </location>
</feature>